<evidence type="ECO:0000313" key="1">
    <source>
        <dbReference type="EMBL" id="KAG7519121.1"/>
    </source>
</evidence>
<name>A0AAV6SRC6_SOLSE</name>
<dbReference type="EMBL" id="JAGKHQ010000003">
    <property type="protein sequence ID" value="KAG7519121.1"/>
    <property type="molecule type" value="Genomic_DNA"/>
</dbReference>
<evidence type="ECO:0000313" key="2">
    <source>
        <dbReference type="Proteomes" id="UP000693946"/>
    </source>
</evidence>
<reference evidence="1 2" key="1">
    <citation type="journal article" date="2021" name="Sci. Rep.">
        <title>Chromosome anchoring in Senegalese sole (Solea senegalensis) reveals sex-associated markers and genome rearrangements in flatfish.</title>
        <authorList>
            <person name="Guerrero-Cozar I."/>
            <person name="Gomez-Garrido J."/>
            <person name="Berbel C."/>
            <person name="Martinez-Blanch J.F."/>
            <person name="Alioto T."/>
            <person name="Claros M.G."/>
            <person name="Gagnaire P.A."/>
            <person name="Manchado M."/>
        </authorList>
    </citation>
    <scope>NUCLEOTIDE SEQUENCE [LARGE SCALE GENOMIC DNA]</scope>
    <source>
        <strain evidence="1">Sse05_10M</strain>
    </source>
</reference>
<dbReference type="AlphaFoldDB" id="A0AAV6SRC6"/>
<comment type="caution">
    <text evidence="1">The sequence shown here is derived from an EMBL/GenBank/DDBJ whole genome shotgun (WGS) entry which is preliminary data.</text>
</comment>
<accession>A0AAV6SRC6</accession>
<sequence length="73" mass="8002">MISCRHIQTGESLCNQHARSSALANQMRLRCGRDSVHPPINDAATCGPESLFNLLLSRGAPSTTSAVHWERRS</sequence>
<protein>
    <submittedName>
        <fullName evidence="1">Uncharacterized protein</fullName>
    </submittedName>
</protein>
<organism evidence="1 2">
    <name type="scientific">Solea senegalensis</name>
    <name type="common">Senegalese sole</name>
    <dbReference type="NCBI Taxonomy" id="28829"/>
    <lineage>
        <taxon>Eukaryota</taxon>
        <taxon>Metazoa</taxon>
        <taxon>Chordata</taxon>
        <taxon>Craniata</taxon>
        <taxon>Vertebrata</taxon>
        <taxon>Euteleostomi</taxon>
        <taxon>Actinopterygii</taxon>
        <taxon>Neopterygii</taxon>
        <taxon>Teleostei</taxon>
        <taxon>Neoteleostei</taxon>
        <taxon>Acanthomorphata</taxon>
        <taxon>Carangaria</taxon>
        <taxon>Pleuronectiformes</taxon>
        <taxon>Pleuronectoidei</taxon>
        <taxon>Soleidae</taxon>
        <taxon>Solea</taxon>
    </lineage>
</organism>
<gene>
    <name evidence="1" type="ORF">JOB18_001743</name>
</gene>
<keyword evidence="2" id="KW-1185">Reference proteome</keyword>
<proteinExistence type="predicted"/>
<dbReference type="Proteomes" id="UP000693946">
    <property type="component" value="Linkage Group LG11"/>
</dbReference>